<keyword evidence="4" id="KW-0732">Signal</keyword>
<evidence type="ECO:0000256" key="4">
    <source>
        <dbReference type="SAM" id="SignalP"/>
    </source>
</evidence>
<reference evidence="5" key="1">
    <citation type="submission" date="2017-08" db="EMBL/GenBank/DDBJ databases">
        <authorList>
            <person name="Polle J.E."/>
            <person name="Barry K."/>
            <person name="Cushman J."/>
            <person name="Schmutz J."/>
            <person name="Tran D."/>
            <person name="Hathwaick L.T."/>
            <person name="Yim W.C."/>
            <person name="Jenkins J."/>
            <person name="Mckie-Krisberg Z.M."/>
            <person name="Prochnik S."/>
            <person name="Lindquist E."/>
            <person name="Dockter R.B."/>
            <person name="Adam C."/>
            <person name="Molina H."/>
            <person name="Bunkerborg J."/>
            <person name="Jin E."/>
            <person name="Buchheim M."/>
            <person name="Magnuson J."/>
        </authorList>
    </citation>
    <scope>NUCLEOTIDE SEQUENCE</scope>
    <source>
        <strain evidence="5">CCAP 19/18</strain>
    </source>
</reference>
<dbReference type="Proteomes" id="UP000815325">
    <property type="component" value="Unassembled WGS sequence"/>
</dbReference>
<dbReference type="Pfam" id="PF13704">
    <property type="entry name" value="Glyco_tranf_2_4"/>
    <property type="match status" value="1"/>
</dbReference>
<comment type="caution">
    <text evidence="5">The sequence shown here is derived from an EMBL/GenBank/DDBJ whole genome shotgun (WGS) entry which is preliminary data.</text>
</comment>
<dbReference type="EMBL" id="MU069923">
    <property type="protein sequence ID" value="KAF5831769.1"/>
    <property type="molecule type" value="Genomic_DNA"/>
</dbReference>
<keyword evidence="6" id="KW-1185">Reference proteome</keyword>
<keyword evidence="2" id="KW-0812">Transmembrane</keyword>
<proteinExistence type="predicted"/>
<keyword evidence="3" id="KW-0472">Membrane</keyword>
<evidence type="ECO:0000256" key="1">
    <source>
        <dbReference type="ARBA" id="ARBA00004167"/>
    </source>
</evidence>
<evidence type="ECO:0008006" key="7">
    <source>
        <dbReference type="Google" id="ProtNLM"/>
    </source>
</evidence>
<accession>A0ABQ7GAY7</accession>
<evidence type="ECO:0000313" key="5">
    <source>
        <dbReference type="EMBL" id="KAF5831768.1"/>
    </source>
</evidence>
<name>A0ABQ7GAY7_DUNSA</name>
<dbReference type="PANTHER" id="PTHR21461:SF69">
    <property type="entry name" value="GLYCOSYLTRANSFERASE FAMILY 92 PROTEIN"/>
    <property type="match status" value="1"/>
</dbReference>
<feature type="chain" id="PRO_5045030040" description="Glycosyltransferase family 92 protein" evidence="4">
    <location>
        <begin position="27"/>
        <end position="324"/>
    </location>
</feature>
<gene>
    <name evidence="5" type="ORF">DUNSADRAFT_12607</name>
</gene>
<evidence type="ECO:0000256" key="2">
    <source>
        <dbReference type="ARBA" id="ARBA00022692"/>
    </source>
</evidence>
<reference evidence="5" key="2">
    <citation type="submission" date="2020-06" db="EMBL/GenBank/DDBJ databases">
        <authorList>
            <consortium name="DOE Joint Genome Institute"/>
            <person name="Calhoun S."/>
            <person name="Polle J.E."/>
            <person name="Mckie-Krisberg Z."/>
            <person name="Prochnik S."/>
            <person name="Neofotis P."/>
            <person name="Yim W.C."/>
            <person name="Hathwaik L.T."/>
            <person name="Jenkins J."/>
            <person name="Molina H."/>
            <person name="Bunkenborg J."/>
            <person name="Grigoriev I.V."/>
            <person name="Barry K."/>
            <person name="Schmutz J."/>
            <person name="Jin E."/>
            <person name="Cushman J.C."/>
            <person name="Magnuson J.K."/>
        </authorList>
    </citation>
    <scope>NUCLEOTIDE SEQUENCE</scope>
    <source>
        <strain evidence="5">CCAP 19/18</strain>
    </source>
</reference>
<comment type="subcellular location">
    <subcellularLocation>
        <location evidence="1">Membrane</location>
        <topology evidence="1">Single-pass membrane protein</topology>
    </subcellularLocation>
</comment>
<sequence length="324" mass="37376">MRWMQNPMKVIFVLLLSVLMVECTTSQTTENLHCEDMNTCETFVAVCAVMKNEHYFMVEWLRYHVSVGFGKFYVFDNYSDPPLSEIPEVRSFLDKGILTFNPVQDFSPFSSPQSYAYNKCLEMYGHQHVFMLFIDADEFVVIDERMRSTYPDITSVLSQFKQHGALKVHWKLFGSSGYEFHSGQPTSVLARYTRFIPQEEMERMPDFIASPEGHMKMFVHTKYVVPGSCDPHGCAVEADVVKSNHEALTMESALQVSWDVLSIHHYVTKSYEDFRSKISRGSAHSMYVRHLPGKTMQYFGYIDSKCHGEFKLGKMLNDACCQGH</sequence>
<feature type="signal peptide" evidence="4">
    <location>
        <begin position="1"/>
        <end position="26"/>
    </location>
</feature>
<evidence type="ECO:0000313" key="6">
    <source>
        <dbReference type="Proteomes" id="UP000815325"/>
    </source>
</evidence>
<protein>
    <recommendedName>
        <fullName evidence="7">Glycosyltransferase family 92 protein</fullName>
    </recommendedName>
</protein>
<keyword evidence="3" id="KW-1133">Transmembrane helix</keyword>
<dbReference type="EMBL" id="MU069923">
    <property type="protein sequence ID" value="KAF5831768.1"/>
    <property type="molecule type" value="Genomic_DNA"/>
</dbReference>
<organism evidence="5 6">
    <name type="scientific">Dunaliella salina</name>
    <name type="common">Green alga</name>
    <name type="synonym">Protococcus salinus</name>
    <dbReference type="NCBI Taxonomy" id="3046"/>
    <lineage>
        <taxon>Eukaryota</taxon>
        <taxon>Viridiplantae</taxon>
        <taxon>Chlorophyta</taxon>
        <taxon>core chlorophytes</taxon>
        <taxon>Chlorophyceae</taxon>
        <taxon>CS clade</taxon>
        <taxon>Chlamydomonadales</taxon>
        <taxon>Dunaliellaceae</taxon>
        <taxon>Dunaliella</taxon>
    </lineage>
</organism>
<dbReference type="PANTHER" id="PTHR21461">
    <property type="entry name" value="GLYCOSYLTRANSFERASE FAMILY 92 PROTEIN"/>
    <property type="match status" value="1"/>
</dbReference>
<evidence type="ECO:0000256" key="3">
    <source>
        <dbReference type="ARBA" id="ARBA00022989"/>
    </source>
</evidence>